<feature type="compositionally biased region" description="Polar residues" evidence="9">
    <location>
        <begin position="123"/>
        <end position="143"/>
    </location>
</feature>
<dbReference type="InterPro" id="IPR011011">
    <property type="entry name" value="Znf_FYVE_PHD"/>
</dbReference>
<dbReference type="GO" id="GO:0008270">
    <property type="term" value="F:zinc ion binding"/>
    <property type="evidence" value="ECO:0007669"/>
    <property type="project" value="UniProtKB-KW"/>
</dbReference>
<dbReference type="InterPro" id="IPR013083">
    <property type="entry name" value="Znf_RING/FYVE/PHD"/>
</dbReference>
<dbReference type="InterPro" id="IPR011993">
    <property type="entry name" value="PH-like_dom_sf"/>
</dbReference>
<dbReference type="InterPro" id="IPR017455">
    <property type="entry name" value="Znf_FYVE-rel"/>
</dbReference>
<dbReference type="Gene3D" id="3.30.40.10">
    <property type="entry name" value="Zinc/RING finger domain, C3HC4 (zinc finger)"/>
    <property type="match status" value="1"/>
</dbReference>
<keyword evidence="7" id="KW-0206">Cytoskeleton</keyword>
<evidence type="ECO:0000259" key="11">
    <source>
        <dbReference type="PROSITE" id="PS50010"/>
    </source>
</evidence>
<evidence type="ECO:0000256" key="7">
    <source>
        <dbReference type="ARBA" id="ARBA00023212"/>
    </source>
</evidence>
<feature type="domain" description="PH" evidence="10">
    <location>
        <begin position="470"/>
        <end position="583"/>
    </location>
</feature>
<evidence type="ECO:0000259" key="10">
    <source>
        <dbReference type="PROSITE" id="PS50003"/>
    </source>
</evidence>
<dbReference type="SUPFAM" id="SSF48065">
    <property type="entry name" value="DBL homology domain (DH-domain)"/>
    <property type="match status" value="1"/>
</dbReference>
<dbReference type="Gene3D" id="2.30.29.30">
    <property type="entry name" value="Pleckstrin-homology domain (PH domain)/Phosphotyrosine-binding domain (PTB)"/>
    <property type="match status" value="1"/>
</dbReference>
<organism evidence="13 14">
    <name type="scientific">Rotaria sordida</name>
    <dbReference type="NCBI Taxonomy" id="392033"/>
    <lineage>
        <taxon>Eukaryota</taxon>
        <taxon>Metazoa</taxon>
        <taxon>Spiralia</taxon>
        <taxon>Gnathifera</taxon>
        <taxon>Rotifera</taxon>
        <taxon>Eurotatoria</taxon>
        <taxon>Bdelloidea</taxon>
        <taxon>Philodinida</taxon>
        <taxon>Philodinidae</taxon>
        <taxon>Rotaria</taxon>
    </lineage>
</organism>
<dbReference type="InterPro" id="IPR000306">
    <property type="entry name" value="Znf_FYVE"/>
</dbReference>
<accession>A0A813RDR1</accession>
<dbReference type="SUPFAM" id="SSF50729">
    <property type="entry name" value="PH domain-like"/>
    <property type="match status" value="1"/>
</dbReference>
<dbReference type="EMBL" id="CAJNOO010000069">
    <property type="protein sequence ID" value="CAF0782771.1"/>
    <property type="molecule type" value="Genomic_DNA"/>
</dbReference>
<dbReference type="PROSITE" id="PS50010">
    <property type="entry name" value="DH_2"/>
    <property type="match status" value="1"/>
</dbReference>
<keyword evidence="4" id="KW-0479">Metal-binding</keyword>
<dbReference type="Proteomes" id="UP000663882">
    <property type="component" value="Unassembled WGS sequence"/>
</dbReference>
<dbReference type="GO" id="GO:0005085">
    <property type="term" value="F:guanyl-nucleotide exchange factor activity"/>
    <property type="evidence" value="ECO:0007669"/>
    <property type="project" value="UniProtKB-KW"/>
</dbReference>
<name>A0A813RDR1_9BILA</name>
<dbReference type="PANTHER" id="PTHR12673:SF159">
    <property type="entry name" value="LD03170P"/>
    <property type="match status" value="1"/>
</dbReference>
<evidence type="ECO:0000256" key="8">
    <source>
        <dbReference type="PROSITE-ProRule" id="PRU00091"/>
    </source>
</evidence>
<reference evidence="13" key="1">
    <citation type="submission" date="2021-02" db="EMBL/GenBank/DDBJ databases">
        <authorList>
            <person name="Nowell W R."/>
        </authorList>
    </citation>
    <scope>NUCLEOTIDE SEQUENCE</scope>
</reference>
<keyword evidence="5 8" id="KW-0863">Zinc-finger</keyword>
<feature type="region of interest" description="Disordered" evidence="9">
    <location>
        <begin position="112"/>
        <end position="198"/>
    </location>
</feature>
<proteinExistence type="predicted"/>
<feature type="compositionally biased region" description="Basic and acidic residues" evidence="9">
    <location>
        <begin position="159"/>
        <end position="175"/>
    </location>
</feature>
<dbReference type="AlphaFoldDB" id="A0A813RDR1"/>
<dbReference type="InterPro" id="IPR001849">
    <property type="entry name" value="PH_domain"/>
</dbReference>
<sequence length="830" mass="97357">MNEKNCRRSRCQLPPSSYSIVYTSKRSRSLSNVSEHEPLSQSIFTREHKLSVANKIEFTSTQEKETKVAELIDKFENVISRVNIPSRIKSKCPISTFNRFINTRTSSREMWTSLSEQKKIPTRSPSQFVSTNSQSLLSITSTIERNEDNTSDSISQNKNSKDLKDPTTYNKDRSNDLINSHNVTFETTSSNSMTTSKRTQAQYPEIFIKSQSNDIHNIPNDDFSISPKIYSNRHDSFDGSSIDDDKEFDVKQKTSLLKCLDEIHTTEEKYVKKLYVLSFKVIHYVKETCQKDENLLNTFNNIYKPLLDTIKRLYKFHNEYILPDMTQYKTGHRTDNIWSIFIEHFQTIENLYKEYYIVYDENQQKLERLCATNSLIHEAMLQCQVHLGNLYPIAELNCANQHLLRYILLLKSYMKQLDKDSSDYDHTCFVHDELTCIAERCEEHLAISPTQLNKLKLRVDNKLECFEKQQLLWHGSLKKQSPRKHTDIVQYYIILFSECILVCGESGNKLEIKRQLSLKNIRIEIIERERLASASTNSTNIQQLSPISYYPFRVNAIEKSYEFLTDKESDREKWVNKIRQASEDFKRRNSIIEIRQSFHRSYGQQLGTRAPLWVNDIDVTRCQICHNRFGSKLIPSRRHHCRSCGRCICGSCSTKKLILKYCNKQGEVRVCDLCYRNFTGIDRNPSTCQKITRDENKTILFGNFRLFPLKPIIWIELQEDYQLHIYGGKLDQVEDFSINLSELINILFIQETQTFILNGKDKTYRLSMEINHQIIYPKNDYIDKNIQNTNNKLLFYANLWHNTIQLARLKTTPVWYTRKRDSADSGISNV</sequence>
<evidence type="ECO:0000256" key="3">
    <source>
        <dbReference type="ARBA" id="ARBA00022658"/>
    </source>
</evidence>
<comment type="subcellular location">
    <subcellularLocation>
        <location evidence="1">Cytoplasm</location>
        <location evidence="1">Cytoskeleton</location>
    </subcellularLocation>
</comment>
<dbReference type="GO" id="GO:0005856">
    <property type="term" value="C:cytoskeleton"/>
    <property type="evidence" value="ECO:0007669"/>
    <property type="project" value="UniProtKB-SubCell"/>
</dbReference>
<evidence type="ECO:0000256" key="6">
    <source>
        <dbReference type="ARBA" id="ARBA00022833"/>
    </source>
</evidence>
<gene>
    <name evidence="13" type="ORF">RFH988_LOCUS2996</name>
</gene>
<dbReference type="PROSITE" id="PS50178">
    <property type="entry name" value="ZF_FYVE"/>
    <property type="match status" value="1"/>
</dbReference>
<feature type="compositionally biased region" description="Polar residues" evidence="9">
    <location>
        <begin position="176"/>
        <end position="198"/>
    </location>
</feature>
<feature type="domain" description="DH" evidence="11">
    <location>
        <begin position="255"/>
        <end position="444"/>
    </location>
</feature>
<keyword evidence="3" id="KW-0344">Guanine-nucleotide releasing factor</keyword>
<comment type="caution">
    <text evidence="13">The sequence shown here is derived from an EMBL/GenBank/DDBJ whole genome shotgun (WGS) entry which is preliminary data.</text>
</comment>
<dbReference type="SMART" id="SM00325">
    <property type="entry name" value="RhoGEF"/>
    <property type="match status" value="1"/>
</dbReference>
<dbReference type="PANTHER" id="PTHR12673">
    <property type="entry name" value="FACIOGENITAL DYSPLASIA PROTEIN"/>
    <property type="match status" value="1"/>
</dbReference>
<dbReference type="InterPro" id="IPR000219">
    <property type="entry name" value="DH_dom"/>
</dbReference>
<dbReference type="SUPFAM" id="SSF57903">
    <property type="entry name" value="FYVE/PHD zinc finger"/>
    <property type="match status" value="1"/>
</dbReference>
<evidence type="ECO:0000256" key="9">
    <source>
        <dbReference type="SAM" id="MobiDB-lite"/>
    </source>
</evidence>
<evidence type="ECO:0000256" key="1">
    <source>
        <dbReference type="ARBA" id="ARBA00004245"/>
    </source>
</evidence>
<dbReference type="Pfam" id="PF00621">
    <property type="entry name" value="RhoGEF"/>
    <property type="match status" value="1"/>
</dbReference>
<protein>
    <submittedName>
        <fullName evidence="13">Uncharacterized protein</fullName>
    </submittedName>
</protein>
<keyword evidence="2" id="KW-0963">Cytoplasm</keyword>
<evidence type="ECO:0000256" key="5">
    <source>
        <dbReference type="ARBA" id="ARBA00022771"/>
    </source>
</evidence>
<dbReference type="Pfam" id="PF00169">
    <property type="entry name" value="PH"/>
    <property type="match status" value="1"/>
</dbReference>
<dbReference type="PROSITE" id="PS50003">
    <property type="entry name" value="PH_DOMAIN"/>
    <property type="match status" value="1"/>
</dbReference>
<dbReference type="InterPro" id="IPR035899">
    <property type="entry name" value="DBL_dom_sf"/>
</dbReference>
<evidence type="ECO:0000256" key="4">
    <source>
        <dbReference type="ARBA" id="ARBA00022723"/>
    </source>
</evidence>
<keyword evidence="6" id="KW-0862">Zinc</keyword>
<evidence type="ECO:0000313" key="13">
    <source>
        <dbReference type="EMBL" id="CAF0782771.1"/>
    </source>
</evidence>
<dbReference type="SMART" id="SM00233">
    <property type="entry name" value="PH"/>
    <property type="match status" value="1"/>
</dbReference>
<dbReference type="InterPro" id="IPR051092">
    <property type="entry name" value="FYVE_RhoGEF_PH"/>
</dbReference>
<dbReference type="Pfam" id="PF01363">
    <property type="entry name" value="FYVE"/>
    <property type="match status" value="1"/>
</dbReference>
<evidence type="ECO:0000256" key="2">
    <source>
        <dbReference type="ARBA" id="ARBA00022490"/>
    </source>
</evidence>
<feature type="domain" description="FYVE-type" evidence="12">
    <location>
        <begin position="616"/>
        <end position="679"/>
    </location>
</feature>
<dbReference type="Gene3D" id="1.20.900.10">
    <property type="entry name" value="Dbl homology (DH) domain"/>
    <property type="match status" value="1"/>
</dbReference>
<dbReference type="OrthoDB" id="660555at2759"/>
<dbReference type="SMART" id="SM00064">
    <property type="entry name" value="FYVE"/>
    <property type="match status" value="1"/>
</dbReference>
<evidence type="ECO:0000313" key="14">
    <source>
        <dbReference type="Proteomes" id="UP000663882"/>
    </source>
</evidence>
<evidence type="ECO:0000259" key="12">
    <source>
        <dbReference type="PROSITE" id="PS50178"/>
    </source>
</evidence>
<dbReference type="GO" id="GO:0005737">
    <property type="term" value="C:cytoplasm"/>
    <property type="evidence" value="ECO:0007669"/>
    <property type="project" value="TreeGrafter"/>
</dbReference>